<proteinExistence type="predicted"/>
<accession>A0A644X7P9</accession>
<gene>
    <name evidence="4" type="primary">cpg2_8</name>
    <name evidence="4" type="ORF">SDC9_58552</name>
</gene>
<keyword evidence="1" id="KW-0479">Metal-binding</keyword>
<dbReference type="Pfam" id="PF01546">
    <property type="entry name" value="Peptidase_M20"/>
    <property type="match status" value="1"/>
</dbReference>
<dbReference type="PANTHER" id="PTHR43808">
    <property type="entry name" value="ACETYLORNITHINE DEACETYLASE"/>
    <property type="match status" value="1"/>
</dbReference>
<dbReference type="GO" id="GO:0004180">
    <property type="term" value="F:carboxypeptidase activity"/>
    <property type="evidence" value="ECO:0007669"/>
    <property type="project" value="UniProtKB-KW"/>
</dbReference>
<dbReference type="GO" id="GO:0046872">
    <property type="term" value="F:metal ion binding"/>
    <property type="evidence" value="ECO:0007669"/>
    <property type="project" value="UniProtKB-KW"/>
</dbReference>
<dbReference type="EMBL" id="VSSQ01001935">
    <property type="protein sequence ID" value="MPM12200.1"/>
    <property type="molecule type" value="Genomic_DNA"/>
</dbReference>
<protein>
    <submittedName>
        <fullName evidence="4">Carboxypeptidase G2</fullName>
        <ecNumber evidence="4">3.4.17.11</ecNumber>
    </submittedName>
</protein>
<keyword evidence="2 4" id="KW-0378">Hydrolase</keyword>
<feature type="domain" description="Peptidase M20 dimerisation" evidence="3">
    <location>
        <begin position="193"/>
        <end position="285"/>
    </location>
</feature>
<dbReference type="InterPro" id="IPR036264">
    <property type="entry name" value="Bact_exopeptidase_dim_dom"/>
</dbReference>
<dbReference type="InterPro" id="IPR017150">
    <property type="entry name" value="Pept_M20_glutamate_carboxypep"/>
</dbReference>
<dbReference type="InterPro" id="IPR050072">
    <property type="entry name" value="Peptidase_M20A"/>
</dbReference>
<dbReference type="Pfam" id="PF07687">
    <property type="entry name" value="M20_dimer"/>
    <property type="match status" value="1"/>
</dbReference>
<comment type="caution">
    <text evidence="4">The sequence shown here is derived from an EMBL/GenBank/DDBJ whole genome shotgun (WGS) entry which is preliminary data.</text>
</comment>
<dbReference type="SUPFAM" id="SSF53187">
    <property type="entry name" value="Zn-dependent exopeptidases"/>
    <property type="match status" value="1"/>
</dbReference>
<dbReference type="Gene3D" id="3.30.70.360">
    <property type="match status" value="1"/>
</dbReference>
<dbReference type="InterPro" id="IPR011650">
    <property type="entry name" value="Peptidase_M20_dimer"/>
</dbReference>
<dbReference type="EC" id="3.4.17.11" evidence="4"/>
<dbReference type="Gene3D" id="3.40.630.10">
    <property type="entry name" value="Zn peptidases"/>
    <property type="match status" value="1"/>
</dbReference>
<evidence type="ECO:0000256" key="1">
    <source>
        <dbReference type="ARBA" id="ARBA00022723"/>
    </source>
</evidence>
<sequence>MATMSRGQILEAAKNGAAVYFDKQIELLRRMCSIDCGTGEVEGNAKIVEIVLDYLHEIGGLELETIDAPDLGKHIVARYRPETPKGKLVMCAHLDTVFKPGDAAAYPFHIDGDICYGLGCVDCKGGVVMSSTAFRIAKEAGMLPDQEIVMIYNCDEEIGSPSGRKVYEREAKGATAAFVCEAGRKENGLITFRKGSMKAKIECFGKAAHSALAYEEGASAVLELAHKMIEVEAMNDWENKVFYNIADLEGGKNGVGTVADYAACNVSLKPSSEVEMAEMEARFKALESSCHIEGVTTKVTVTTSFPVLERTPANVALYEKIRDIGVEFGFVLPEQRTPAASDGNFLSHYGAPTLDGFGPYVYKMHAIDESMRLSSLPERTMLTAAVIASL</sequence>
<name>A0A644X7P9_9ZZZZ</name>
<dbReference type="InterPro" id="IPR002933">
    <property type="entry name" value="Peptidase_M20"/>
</dbReference>
<dbReference type="SUPFAM" id="SSF55031">
    <property type="entry name" value="Bacterial exopeptidase dimerisation domain"/>
    <property type="match status" value="1"/>
</dbReference>
<dbReference type="AlphaFoldDB" id="A0A644X7P9"/>
<organism evidence="4">
    <name type="scientific">bioreactor metagenome</name>
    <dbReference type="NCBI Taxonomy" id="1076179"/>
    <lineage>
        <taxon>unclassified sequences</taxon>
        <taxon>metagenomes</taxon>
        <taxon>ecological metagenomes</taxon>
    </lineage>
</organism>
<dbReference type="PIRSF" id="PIRSF037238">
    <property type="entry name" value="Carboxypeptidase_G2"/>
    <property type="match status" value="1"/>
</dbReference>
<evidence type="ECO:0000256" key="2">
    <source>
        <dbReference type="ARBA" id="ARBA00022801"/>
    </source>
</evidence>
<reference evidence="4" key="1">
    <citation type="submission" date="2019-08" db="EMBL/GenBank/DDBJ databases">
        <authorList>
            <person name="Kucharzyk K."/>
            <person name="Murdoch R.W."/>
            <person name="Higgins S."/>
            <person name="Loffler F."/>
        </authorList>
    </citation>
    <scope>NUCLEOTIDE SEQUENCE</scope>
</reference>
<evidence type="ECO:0000259" key="3">
    <source>
        <dbReference type="Pfam" id="PF07687"/>
    </source>
</evidence>
<keyword evidence="4" id="KW-0121">Carboxypeptidase</keyword>
<dbReference type="PANTHER" id="PTHR43808:SF9">
    <property type="entry name" value="BLL0789 PROTEIN"/>
    <property type="match status" value="1"/>
</dbReference>
<evidence type="ECO:0000313" key="4">
    <source>
        <dbReference type="EMBL" id="MPM12200.1"/>
    </source>
</evidence>
<keyword evidence="4" id="KW-0645">Protease</keyword>